<name>A0A5B7ID65_PORTR</name>
<dbReference type="AlphaFoldDB" id="A0A5B7ID65"/>
<dbReference type="Proteomes" id="UP000324222">
    <property type="component" value="Unassembled WGS sequence"/>
</dbReference>
<reference evidence="1 2" key="1">
    <citation type="submission" date="2019-05" db="EMBL/GenBank/DDBJ databases">
        <title>Another draft genome of Portunus trituberculatus and its Hox gene families provides insights of decapod evolution.</title>
        <authorList>
            <person name="Jeong J.-H."/>
            <person name="Song I."/>
            <person name="Kim S."/>
            <person name="Choi T."/>
            <person name="Kim D."/>
            <person name="Ryu S."/>
            <person name="Kim W."/>
        </authorList>
    </citation>
    <scope>NUCLEOTIDE SEQUENCE [LARGE SCALE GENOMIC DNA]</scope>
    <source>
        <tissue evidence="1">Muscle</tissue>
    </source>
</reference>
<dbReference type="EMBL" id="VSRR010058010">
    <property type="protein sequence ID" value="MPC81782.1"/>
    <property type="molecule type" value="Genomic_DNA"/>
</dbReference>
<protein>
    <submittedName>
        <fullName evidence="1">Uncharacterized protein</fullName>
    </submittedName>
</protein>
<keyword evidence="2" id="KW-1185">Reference proteome</keyword>
<gene>
    <name evidence="1" type="ORF">E2C01_076416</name>
</gene>
<evidence type="ECO:0000313" key="1">
    <source>
        <dbReference type="EMBL" id="MPC81782.1"/>
    </source>
</evidence>
<evidence type="ECO:0000313" key="2">
    <source>
        <dbReference type="Proteomes" id="UP000324222"/>
    </source>
</evidence>
<comment type="caution">
    <text evidence="1">The sequence shown here is derived from an EMBL/GenBank/DDBJ whole genome shotgun (WGS) entry which is preliminary data.</text>
</comment>
<sequence>MKELEPLYSPDNLREVQATTAAELCQGEQGRGCEEHPFINPPPGAVWPRGREVCTCEAQKTTYLRNNKAEKSIKVRDAFAKSCHTDFRRLDSGVMSLVLVSPCHSQLAQSRCQEAGSGT</sequence>
<organism evidence="1 2">
    <name type="scientific">Portunus trituberculatus</name>
    <name type="common">Swimming crab</name>
    <name type="synonym">Neptunus trituberculatus</name>
    <dbReference type="NCBI Taxonomy" id="210409"/>
    <lineage>
        <taxon>Eukaryota</taxon>
        <taxon>Metazoa</taxon>
        <taxon>Ecdysozoa</taxon>
        <taxon>Arthropoda</taxon>
        <taxon>Crustacea</taxon>
        <taxon>Multicrustacea</taxon>
        <taxon>Malacostraca</taxon>
        <taxon>Eumalacostraca</taxon>
        <taxon>Eucarida</taxon>
        <taxon>Decapoda</taxon>
        <taxon>Pleocyemata</taxon>
        <taxon>Brachyura</taxon>
        <taxon>Eubrachyura</taxon>
        <taxon>Portunoidea</taxon>
        <taxon>Portunidae</taxon>
        <taxon>Portuninae</taxon>
        <taxon>Portunus</taxon>
    </lineage>
</organism>
<proteinExistence type="predicted"/>
<accession>A0A5B7ID65</accession>